<evidence type="ECO:0000256" key="5">
    <source>
        <dbReference type="SAM" id="Phobius"/>
    </source>
</evidence>
<protein>
    <submittedName>
        <fullName evidence="7">LPXTG cell wall anchor domain-containing protein</fullName>
    </submittedName>
</protein>
<keyword evidence="5" id="KW-1133">Transmembrane helix</keyword>
<accession>A0A7X6DA08</accession>
<evidence type="ECO:0000313" key="7">
    <source>
        <dbReference type="EMBL" id="NKC68535.1"/>
    </source>
</evidence>
<dbReference type="Proteomes" id="UP000521358">
    <property type="component" value="Unassembled WGS sequence"/>
</dbReference>
<feature type="transmembrane region" description="Helical" evidence="5">
    <location>
        <begin position="73"/>
        <end position="95"/>
    </location>
</feature>
<keyword evidence="5" id="KW-0812">Transmembrane</keyword>
<evidence type="ECO:0000313" key="8">
    <source>
        <dbReference type="Proteomes" id="UP000521358"/>
    </source>
</evidence>
<evidence type="ECO:0000259" key="6">
    <source>
        <dbReference type="Pfam" id="PF00746"/>
    </source>
</evidence>
<evidence type="ECO:0000256" key="3">
    <source>
        <dbReference type="ARBA" id="ARBA00022729"/>
    </source>
</evidence>
<dbReference type="NCBIfam" id="TIGR01167">
    <property type="entry name" value="LPXTG_anchor"/>
    <property type="match status" value="1"/>
</dbReference>
<keyword evidence="5" id="KW-0472">Membrane</keyword>
<keyword evidence="4" id="KW-0572">Peptidoglycan-anchor</keyword>
<dbReference type="RefSeq" id="WP_167807723.1">
    <property type="nucleotide sequence ID" value="NZ_JAAVMB010000012.1"/>
</dbReference>
<feature type="domain" description="Gram-positive cocci surface proteins LPxTG" evidence="6">
    <location>
        <begin position="58"/>
        <end position="88"/>
    </location>
</feature>
<dbReference type="PROSITE" id="PS51257">
    <property type="entry name" value="PROKAR_LIPOPROTEIN"/>
    <property type="match status" value="1"/>
</dbReference>
<comment type="caution">
    <text evidence="7">The sequence shown here is derived from an EMBL/GenBank/DDBJ whole genome shotgun (WGS) entry which is preliminary data.</text>
</comment>
<gene>
    <name evidence="7" type="ORF">HED35_10585</name>
</gene>
<name>A0A7X6DA08_9ENTE</name>
<dbReference type="Pfam" id="PF00746">
    <property type="entry name" value="Gram_pos_anchor"/>
    <property type="match status" value="1"/>
</dbReference>
<keyword evidence="2" id="KW-0964">Secreted</keyword>
<organism evidence="7 8">
    <name type="scientific">Vagococcus fluvialis</name>
    <dbReference type="NCBI Taxonomy" id="2738"/>
    <lineage>
        <taxon>Bacteria</taxon>
        <taxon>Bacillati</taxon>
        <taxon>Bacillota</taxon>
        <taxon>Bacilli</taxon>
        <taxon>Lactobacillales</taxon>
        <taxon>Enterococcaceae</taxon>
        <taxon>Vagococcus</taxon>
    </lineage>
</organism>
<keyword evidence="3" id="KW-0732">Signal</keyword>
<dbReference type="AlphaFoldDB" id="A0A7X6DA08"/>
<keyword evidence="1" id="KW-0134">Cell wall</keyword>
<dbReference type="InterPro" id="IPR019931">
    <property type="entry name" value="LPXTG_anchor"/>
</dbReference>
<dbReference type="EMBL" id="JAAVMB010000012">
    <property type="protein sequence ID" value="NKC68535.1"/>
    <property type="molecule type" value="Genomic_DNA"/>
</dbReference>
<evidence type="ECO:0000256" key="2">
    <source>
        <dbReference type="ARBA" id="ARBA00022525"/>
    </source>
</evidence>
<reference evidence="7 8" key="1">
    <citation type="submission" date="2020-03" db="EMBL/GenBank/DDBJ databases">
        <title>Bacterial samples isolated from urine from healthy bovine heifers (Gyr breed).</title>
        <authorList>
            <person name="Giannattasio-Ferraz S."/>
            <person name="Maskeri L."/>
            <person name="Penido A."/>
            <person name="Barbosa-Stancioli E.F."/>
            <person name="Putonti C."/>
        </authorList>
    </citation>
    <scope>NUCLEOTIDE SEQUENCE [LARGE SCALE GENOMIC DNA]</scope>
    <source>
        <strain evidence="7 8">UFMG-H7</strain>
    </source>
</reference>
<evidence type="ECO:0000256" key="1">
    <source>
        <dbReference type="ARBA" id="ARBA00022512"/>
    </source>
</evidence>
<proteinExistence type="predicted"/>
<sequence length="109" mass="12348">MSNKSKWLILLSSIIFFMFSCQIIEAKDIGVETKSGVTFTLKKDSTGDTIEDKKKPIKDSNLPKTGENINIKLFILGIVLILILMGIILFEKLIVDCKYLILKKKNNKL</sequence>
<evidence type="ECO:0000256" key="4">
    <source>
        <dbReference type="ARBA" id="ARBA00023088"/>
    </source>
</evidence>